<evidence type="ECO:0000256" key="2">
    <source>
        <dbReference type="SAM" id="MobiDB-lite"/>
    </source>
</evidence>
<feature type="domain" description="CTHRC1 C-terminal" evidence="4">
    <location>
        <begin position="1527"/>
        <end position="1642"/>
    </location>
</feature>
<evidence type="ECO:0000259" key="4">
    <source>
        <dbReference type="Pfam" id="PF25815"/>
    </source>
</evidence>
<keyword evidence="6" id="KW-1185">Reference proteome</keyword>
<feature type="coiled-coil region" evidence="1">
    <location>
        <begin position="910"/>
        <end position="962"/>
    </location>
</feature>
<evidence type="ECO:0000313" key="5">
    <source>
        <dbReference type="EMBL" id="CAK9093574.1"/>
    </source>
</evidence>
<keyword evidence="1" id="KW-0175">Coiled coil</keyword>
<organism evidence="5 6">
    <name type="scientific">Durusdinium trenchii</name>
    <dbReference type="NCBI Taxonomy" id="1381693"/>
    <lineage>
        <taxon>Eukaryota</taxon>
        <taxon>Sar</taxon>
        <taxon>Alveolata</taxon>
        <taxon>Dinophyceae</taxon>
        <taxon>Suessiales</taxon>
        <taxon>Symbiodiniaceae</taxon>
        <taxon>Durusdinium</taxon>
    </lineage>
</organism>
<feature type="compositionally biased region" description="Polar residues" evidence="2">
    <location>
        <begin position="542"/>
        <end position="560"/>
    </location>
</feature>
<feature type="signal peptide" evidence="3">
    <location>
        <begin position="1"/>
        <end position="19"/>
    </location>
</feature>
<feature type="chain" id="PRO_5045748346" evidence="3">
    <location>
        <begin position="20"/>
        <end position="1761"/>
    </location>
</feature>
<feature type="compositionally biased region" description="Polar residues" evidence="2">
    <location>
        <begin position="1057"/>
        <end position="1071"/>
    </location>
</feature>
<feature type="region of interest" description="Disordered" evidence="2">
    <location>
        <begin position="1041"/>
        <end position="1076"/>
    </location>
</feature>
<evidence type="ECO:0000313" key="6">
    <source>
        <dbReference type="Proteomes" id="UP001642464"/>
    </source>
</evidence>
<feature type="domain" description="CTHRC1 C-terminal" evidence="4">
    <location>
        <begin position="1391"/>
        <end position="1505"/>
    </location>
</feature>
<name>A0ABP0R024_9DINO</name>
<feature type="compositionally biased region" description="Polar residues" evidence="2">
    <location>
        <begin position="581"/>
        <end position="598"/>
    </location>
</feature>
<accession>A0ABP0R024</accession>
<comment type="caution">
    <text evidence="5">The sequence shown here is derived from an EMBL/GenBank/DDBJ whole genome shotgun (WGS) entry which is preliminary data.</text>
</comment>
<dbReference type="EMBL" id="CAXAMM010040485">
    <property type="protein sequence ID" value="CAK9093574.1"/>
    <property type="molecule type" value="Genomic_DNA"/>
</dbReference>
<feature type="domain" description="CTHRC1 C-terminal" evidence="4">
    <location>
        <begin position="1243"/>
        <end position="1359"/>
    </location>
</feature>
<feature type="region of interest" description="Disordered" evidence="2">
    <location>
        <begin position="537"/>
        <end position="613"/>
    </location>
</feature>
<dbReference type="InterPro" id="IPR057873">
    <property type="entry name" value="CTHRC1_C"/>
</dbReference>
<dbReference type="Proteomes" id="UP001642464">
    <property type="component" value="Unassembled WGS sequence"/>
</dbReference>
<keyword evidence="3" id="KW-0732">Signal</keyword>
<proteinExistence type="predicted"/>
<dbReference type="SUPFAM" id="SSF51197">
    <property type="entry name" value="Clavaminate synthase-like"/>
    <property type="match status" value="1"/>
</dbReference>
<feature type="compositionally biased region" description="Basic and acidic residues" evidence="2">
    <location>
        <begin position="567"/>
        <end position="580"/>
    </location>
</feature>
<gene>
    <name evidence="5" type="ORF">SCF082_LOCUS44020</name>
</gene>
<reference evidence="5 6" key="1">
    <citation type="submission" date="2024-02" db="EMBL/GenBank/DDBJ databases">
        <authorList>
            <person name="Chen Y."/>
            <person name="Shah S."/>
            <person name="Dougan E. K."/>
            <person name="Thang M."/>
            <person name="Chan C."/>
        </authorList>
    </citation>
    <scope>NUCLEOTIDE SEQUENCE [LARGE SCALE GENOMIC DNA]</scope>
</reference>
<feature type="compositionally biased region" description="Low complexity" evidence="2">
    <location>
        <begin position="1041"/>
        <end position="1054"/>
    </location>
</feature>
<protein>
    <submittedName>
        <fullName evidence="5">Collagen triple helix repeat-containing protein 1</fullName>
    </submittedName>
</protein>
<evidence type="ECO:0000256" key="3">
    <source>
        <dbReference type="SAM" id="SignalP"/>
    </source>
</evidence>
<dbReference type="Pfam" id="PF25815">
    <property type="entry name" value="CTHRC1_C"/>
    <property type="match status" value="3"/>
</dbReference>
<dbReference type="Gene3D" id="2.60.120.620">
    <property type="entry name" value="q2cbj1_9rhob like domain"/>
    <property type="match status" value="1"/>
</dbReference>
<evidence type="ECO:0000256" key="1">
    <source>
        <dbReference type="SAM" id="Coils"/>
    </source>
</evidence>
<keyword evidence="5" id="KW-0176">Collagen</keyword>
<sequence length="1761" mass="195964">MAALGTLCFLAGGGIMCKACTRPSVTSSFLKTNSSRHKEGFWFSERICRLACIATAGVSRAASQTQRRWPTGKVVQVQHSGGHRFEFVVERRGNSILLSSPRTPFQRLALPTVVPKDFEVVELQFANAAGSEKDWPLFWKVLSWEACGHRYVEIRSARRPDVSLTVSHGRLALGSSGDAFIEISCADPPQLPKPQAGSSLSGCHWNQEFLSDSQLLDFARDGVLLLREAVPRTLWQEACALIHSELGRPGAIIDGGFDCMGKLEGKILHRHQFRALLSETDRSGTNAAARACAQLLGRRVKPRELQRCQVALRFPEPTLFGDFAAAKCLELVELKWHTDGCRTRQCSRHPFSLLVGVALTDTMDEVLSGNLCVWPGSHVHLRREPALRICDPDADPFGILELGAPLSGYEALPEVEANAPGSPIALRLQAGDCVFLHPHMAHAVAPRYVCTGVRAMVYFRLRLSSAEPPPWHINETGKEVFFDLPGLHRILGDVRWSEFLAMHQLVELEKAMSEQQRPAGAILQHAPSRLSLVDLDSRTENGEPSASQSRAFGRSATSATGALGAELSRDHSMVTRDESVVTRQGSMLMTSAMTTGGRPSQRRASMAVGKDGQVEDSRALMDRLAKLRMEGTDHEQQLKDEEDRRNQQKMAEILAKAWGVGGKRISGMVSKVEPHPWVTYLVQWYNVPLQAEREEQEQKKAKLETMTLDKKRQIDSNAVALAALGHIGILKDRPESKVVVTEARDRAGQGYGASFQPAKAILDFSTLAFRAQYGSCAYQPYHCSLILFDPGCPLNVVREDPMPEKEESVKEFVTRNLGEEVRRWRLFLLARQIGFWSVLAELGEEQLEEEVPTDAETLEEDCPFDEEEHQLLEKRRELKALLIASRQRADALASAIDAQVDEVMGKEKQRMQVIEELSQHCAELQRIQEQRQQELLQELEKLNNATQQCSECENRSQFLVERIITLLASSPLDAEHVAVLKSKHQGEREMLRQFEDIRQQYDEVRQQNVELTSRLLEESSFSRRLSDQLAEAEERFNRCAQDGLQPQPGGAAPGCQDTESGSAQSPATLHLNSVPPLPLRCEVDEGDRVNRHADEPGRAARMRRLPNSLGVLAEALMANGLSGHELSHRTKNGQSLLRYFRMLRLLSAWGIYAFASVVEVEVDDRAEIQGTRSIPSSFTEKELLKESVKCPVSDLVALGTSCSCEGTDCGEGKYCFGEKPTCQDKPRQDPSLLDWHGKTAKGPHDGKDKGQIAGREFKFYKKSEKSGLRLFYSDNLRVYCHSQPSGASSWEIMIDGQPCPSGGIYGAYHVHRIENPHRINGWGGYCKGVGKGEHTVSVHVRPTPGYEAAYRHDAFTGWQGWGSGGASWHLEAQEVPEDYPFYHYVEGRLADGRDGGVVNGRVLNFNKQLADSRLRLFYSDNLRIHGRPHKSGACRWHLRIDGQMCGSGAITGDVYGHAPDNVHRQRSFMGYCDNVPAGQHKVDVHIEAIHHHWVCDAFTGWNSNFLLEAEEIPKEYQMVKVHMSHNADGRDSGAIGAYRISFTKNHADTRLRLFYSDNLRALSGAHDCACKWEILVDGNQCPSVEIFGQVYVRRHHAGNVHDTNPHRPRSFAGFCDGVTKGDHVAIVNVKQQGPACDCYTLWHPSANRKGSHGALEVHEFFKPCSSLTKSECKEPRCVVNSEEDRCSDLIPCPGHDKVAVGSACQCGKEAAAKGKFCYEDKTVHDGPKEEKSDALGLQSPWLLLALLALSWLDAWPESGFI</sequence>